<evidence type="ECO:0000313" key="1">
    <source>
        <dbReference type="EMBL" id="RKT69347.1"/>
    </source>
</evidence>
<reference evidence="1 2" key="1">
    <citation type="submission" date="2018-10" db="EMBL/GenBank/DDBJ databases">
        <title>Sequencing the genomes of 1000 actinobacteria strains.</title>
        <authorList>
            <person name="Klenk H.-P."/>
        </authorList>
    </citation>
    <scope>NUCLEOTIDE SEQUENCE [LARGE SCALE GENOMIC DNA]</scope>
    <source>
        <strain evidence="1 2">DSM 43911</strain>
    </source>
</reference>
<keyword evidence="2" id="KW-1185">Reference proteome</keyword>
<organism evidence="1 2">
    <name type="scientific">Saccharothrix variisporea</name>
    <dbReference type="NCBI Taxonomy" id="543527"/>
    <lineage>
        <taxon>Bacteria</taxon>
        <taxon>Bacillati</taxon>
        <taxon>Actinomycetota</taxon>
        <taxon>Actinomycetes</taxon>
        <taxon>Pseudonocardiales</taxon>
        <taxon>Pseudonocardiaceae</taxon>
        <taxon>Saccharothrix</taxon>
    </lineage>
</organism>
<accession>A0A495X629</accession>
<dbReference type="AlphaFoldDB" id="A0A495X629"/>
<name>A0A495X629_9PSEU</name>
<gene>
    <name evidence="1" type="ORF">DFJ66_2566</name>
</gene>
<dbReference type="Proteomes" id="UP000272729">
    <property type="component" value="Unassembled WGS sequence"/>
</dbReference>
<sequence length="166" mass="18250">MANVSAEAMLTSVLGTEGLLDLFGACVEASARTPLHVKRRMLARLLAEGYGEPDPAKLENRVYMARILNDLEQPHFLLLKELASVEEATLVHLATLLDPPQFVDSTLSTLSRNGLVRTVHQFLSPRYPTSYSELDGQPGAPQGGRFAITILGRDFCRWAEDAAEEL</sequence>
<evidence type="ECO:0000313" key="2">
    <source>
        <dbReference type="Proteomes" id="UP000272729"/>
    </source>
</evidence>
<protein>
    <submittedName>
        <fullName evidence="1">Uncharacterized protein</fullName>
    </submittedName>
</protein>
<comment type="caution">
    <text evidence="1">The sequence shown here is derived from an EMBL/GenBank/DDBJ whole genome shotgun (WGS) entry which is preliminary data.</text>
</comment>
<proteinExistence type="predicted"/>
<dbReference type="EMBL" id="RBXR01000001">
    <property type="protein sequence ID" value="RKT69347.1"/>
    <property type="molecule type" value="Genomic_DNA"/>
</dbReference>